<keyword evidence="2" id="KW-0645">Protease</keyword>
<name>A0ABW4MYZ4_9CAUL</name>
<dbReference type="Pfam" id="PF04389">
    <property type="entry name" value="Peptidase_M28"/>
    <property type="match status" value="1"/>
</dbReference>
<evidence type="ECO:0000259" key="8">
    <source>
        <dbReference type="Pfam" id="PF04389"/>
    </source>
</evidence>
<keyword evidence="3" id="KW-0479">Metal-binding</keyword>
<evidence type="ECO:0000256" key="5">
    <source>
        <dbReference type="ARBA" id="ARBA00022801"/>
    </source>
</evidence>
<evidence type="ECO:0000256" key="4">
    <source>
        <dbReference type="ARBA" id="ARBA00022729"/>
    </source>
</evidence>
<gene>
    <name evidence="9" type="ORF">ACFSC0_05360</name>
</gene>
<dbReference type="CDD" id="cd04821">
    <property type="entry name" value="PA_M28_1_2"/>
    <property type="match status" value="1"/>
</dbReference>
<evidence type="ECO:0000256" key="7">
    <source>
        <dbReference type="SAM" id="SignalP"/>
    </source>
</evidence>
<dbReference type="PANTHER" id="PTHR12147">
    <property type="entry name" value="METALLOPEPTIDASE M28 FAMILY MEMBER"/>
    <property type="match status" value="1"/>
</dbReference>
<comment type="caution">
    <text evidence="9">The sequence shown here is derived from an EMBL/GenBank/DDBJ whole genome shotgun (WGS) entry which is preliminary data.</text>
</comment>
<dbReference type="Proteomes" id="UP001597237">
    <property type="component" value="Unassembled WGS sequence"/>
</dbReference>
<evidence type="ECO:0000256" key="6">
    <source>
        <dbReference type="ARBA" id="ARBA00022833"/>
    </source>
</evidence>
<keyword evidence="5" id="KW-0378">Hydrolase</keyword>
<dbReference type="CDD" id="cd05660">
    <property type="entry name" value="M28_like_PA"/>
    <property type="match status" value="1"/>
</dbReference>
<reference evidence="10" key="1">
    <citation type="journal article" date="2019" name="Int. J. Syst. Evol. Microbiol.">
        <title>The Global Catalogue of Microorganisms (GCM) 10K type strain sequencing project: providing services to taxonomists for standard genome sequencing and annotation.</title>
        <authorList>
            <consortium name="The Broad Institute Genomics Platform"/>
            <consortium name="The Broad Institute Genome Sequencing Center for Infectious Disease"/>
            <person name="Wu L."/>
            <person name="Ma J."/>
        </authorList>
    </citation>
    <scope>NUCLEOTIDE SEQUENCE [LARGE SCALE GENOMIC DNA]</scope>
    <source>
        <strain evidence="10">DFY28</strain>
    </source>
</reference>
<dbReference type="InterPro" id="IPR045175">
    <property type="entry name" value="M28_fam"/>
</dbReference>
<feature type="signal peptide" evidence="7">
    <location>
        <begin position="1"/>
        <end position="19"/>
    </location>
</feature>
<evidence type="ECO:0000313" key="10">
    <source>
        <dbReference type="Proteomes" id="UP001597237"/>
    </source>
</evidence>
<dbReference type="PANTHER" id="PTHR12147:SF56">
    <property type="entry name" value="AMINOPEPTIDASE YDR415C-RELATED"/>
    <property type="match status" value="1"/>
</dbReference>
<organism evidence="9 10">
    <name type="scientific">Phenylobacterium terrae</name>
    <dbReference type="NCBI Taxonomy" id="2665495"/>
    <lineage>
        <taxon>Bacteria</taxon>
        <taxon>Pseudomonadati</taxon>
        <taxon>Pseudomonadota</taxon>
        <taxon>Alphaproteobacteria</taxon>
        <taxon>Caulobacterales</taxon>
        <taxon>Caulobacteraceae</taxon>
        <taxon>Phenylobacterium</taxon>
    </lineage>
</organism>
<accession>A0ABW4MYZ4</accession>
<dbReference type="SUPFAM" id="SSF52025">
    <property type="entry name" value="PA domain"/>
    <property type="match status" value="1"/>
</dbReference>
<sequence length="544" mass="58311">MRTVSLALILALAAQAAAAQTIAPDRLKAHVETLASDAFEGRAPATPGETKTVDYLVGQFKAAGVKPGGKLKGGARSWTQDVPLAQFDISGPVSVRVSASGDLAWEQGREVALRASQLTSQVDIQDAPIVFVGYGVHAPERNWDDFKGVDLKGKIALALVNDPDFETGQGDFGGKAMTWYGRWPYKYEEAAKQGALGLLVIHETAPASYGWETVKNSNTNTIIDVIRDKPGEVHPVLEGWIQRDAAAELMRRSGHDFEALKRAAQSRDFRPVPLNAKASVSFPVKAQKIVSRNVIGLVEGRSRPDEVVLYTGHWDHLGVALPDATGDAIYNGAVDNATGIAALLEIARAFAAGPAPARSVAFLAVTAEEKGLIGSEYYASNPIYPLATTVGVINMDALKPVGPASDFTTSGNAPVTLQDELIALATTRGRTYSPDPRPEAGSFFRSDHFPFAKRGVPAISFGSGQTLVEGGAEAGSAWSRAYTAERYHQPSDELSPDWRFDGIAADAELLYALGRRLADSDIWPEWKAGSEFKAVREASEAERR</sequence>
<dbReference type="RefSeq" id="WP_377282657.1">
    <property type="nucleotide sequence ID" value="NZ_JBHRSI010000007.1"/>
</dbReference>
<dbReference type="SUPFAM" id="SSF53187">
    <property type="entry name" value="Zn-dependent exopeptidases"/>
    <property type="match status" value="1"/>
</dbReference>
<keyword evidence="10" id="KW-1185">Reference proteome</keyword>
<dbReference type="EMBL" id="JBHUEY010000001">
    <property type="protein sequence ID" value="MFD1782812.1"/>
    <property type="molecule type" value="Genomic_DNA"/>
</dbReference>
<protein>
    <submittedName>
        <fullName evidence="9">M28 family metallopeptidase</fullName>
    </submittedName>
</protein>
<evidence type="ECO:0000256" key="2">
    <source>
        <dbReference type="ARBA" id="ARBA00022670"/>
    </source>
</evidence>
<feature type="chain" id="PRO_5046243833" evidence="7">
    <location>
        <begin position="20"/>
        <end position="544"/>
    </location>
</feature>
<evidence type="ECO:0000256" key="3">
    <source>
        <dbReference type="ARBA" id="ARBA00022723"/>
    </source>
</evidence>
<proteinExistence type="predicted"/>
<feature type="domain" description="Peptidase M28" evidence="8">
    <location>
        <begin position="293"/>
        <end position="500"/>
    </location>
</feature>
<keyword evidence="6" id="KW-0862">Zinc</keyword>
<evidence type="ECO:0000313" key="9">
    <source>
        <dbReference type="EMBL" id="MFD1782812.1"/>
    </source>
</evidence>
<dbReference type="InterPro" id="IPR007484">
    <property type="entry name" value="Peptidase_M28"/>
</dbReference>
<keyword evidence="4 7" id="KW-0732">Signal</keyword>
<keyword evidence="1" id="KW-0031">Aminopeptidase</keyword>
<evidence type="ECO:0000256" key="1">
    <source>
        <dbReference type="ARBA" id="ARBA00022438"/>
    </source>
</evidence>
<dbReference type="Gene3D" id="3.40.630.10">
    <property type="entry name" value="Zn peptidases"/>
    <property type="match status" value="1"/>
</dbReference>
<dbReference type="Gene3D" id="3.50.30.30">
    <property type="match status" value="1"/>
</dbReference>
<dbReference type="InterPro" id="IPR046450">
    <property type="entry name" value="PA_dom_sf"/>
</dbReference>